<comment type="caution">
    <text evidence="1">The sequence shown here is derived from an EMBL/GenBank/DDBJ whole genome shotgun (WGS) entry which is preliminary data.</text>
</comment>
<reference evidence="1" key="1">
    <citation type="submission" date="2022-09" db="EMBL/GenBank/DDBJ databases">
        <title>Genome analysis and characterization of larvicidal activity of Brevibacillus strains.</title>
        <authorList>
            <person name="Patrusheva E.V."/>
            <person name="Izotova A.O."/>
            <person name="Toshchakov S.V."/>
            <person name="Sineoky S.P."/>
        </authorList>
    </citation>
    <scope>NUCLEOTIDE SEQUENCE</scope>
    <source>
        <strain evidence="1">VKPM_B-13247</strain>
    </source>
</reference>
<dbReference type="RefSeq" id="WP_258434672.1">
    <property type="nucleotide sequence ID" value="NZ_JANSGW010000041.1"/>
</dbReference>
<organism evidence="1 2">
    <name type="scientific">Brevibacillus laterosporus</name>
    <name type="common">Bacillus laterosporus</name>
    <dbReference type="NCBI Taxonomy" id="1465"/>
    <lineage>
        <taxon>Bacteria</taxon>
        <taxon>Bacillati</taxon>
        <taxon>Bacillota</taxon>
        <taxon>Bacilli</taxon>
        <taxon>Bacillales</taxon>
        <taxon>Paenibacillaceae</taxon>
        <taxon>Brevibacillus</taxon>
    </lineage>
</organism>
<dbReference type="EMBL" id="JAPTNE010000041">
    <property type="protein sequence ID" value="MCZ0809688.1"/>
    <property type="molecule type" value="Genomic_DNA"/>
</dbReference>
<dbReference type="Gene3D" id="3.40.50.300">
    <property type="entry name" value="P-loop containing nucleotide triphosphate hydrolases"/>
    <property type="match status" value="1"/>
</dbReference>
<dbReference type="AlphaFoldDB" id="A0AAP3G9L1"/>
<proteinExistence type="predicted"/>
<evidence type="ECO:0000313" key="2">
    <source>
        <dbReference type="Proteomes" id="UP001077662"/>
    </source>
</evidence>
<protein>
    <submittedName>
        <fullName evidence="1">Uncharacterized protein</fullName>
    </submittedName>
</protein>
<sequence length="549" mass="64710">MKRTLPLKAVLGVKLESHRTKFSETYGKFSEIIIEEASYEGFIEAFRNYDIDIDLFYVAEDIFYPFFEGKKEESRDCFRKTIIEISKKFPHSLIHIHIHNDSIGAYPELFELGTVFESHFRNKNNLHDQQIIDRLHRIFHIPLEEFQKKQSKKEINNKNIDSFQQTSIDDYDKVPNEQIELLPCADKRVKVENEQILIPKQVDEKQQTKEDLIHENDESPLKKVNVYDDLEQEKKESIKQLIQYAVATQESHIRRKQSLISTIHHKTIAVVSLYNRAGSSFVVNNLAIALGQFNLPVGVLEGIQPMPKLYTFLGGKEQEPPFWKCWYHEVKSTRKVCKYLDREYILPLIQKDINWFFENVNWIPFIPQTANKEYALGVAESLTLYYTADEWPLLFVDLSHDIESGFSKLILEEADEIWIVLEPDLIQLGFMGERLKHISKLTRTNNLFTIINKSHPYVEWKNLKYQLQRFEQYLNPEPLSIIPFSVEFLKGGTFNPFAYLDKTSKEILIQSFLPLIKRMVKEKYVDKYMSVIEGGREKKRFFNRFRSGQ</sequence>
<dbReference type="SUPFAM" id="SSF52540">
    <property type="entry name" value="P-loop containing nucleoside triphosphate hydrolases"/>
    <property type="match status" value="1"/>
</dbReference>
<dbReference type="Proteomes" id="UP001077662">
    <property type="component" value="Unassembled WGS sequence"/>
</dbReference>
<name>A0AAP3G9L1_BRELA</name>
<evidence type="ECO:0000313" key="1">
    <source>
        <dbReference type="EMBL" id="MCZ0809688.1"/>
    </source>
</evidence>
<accession>A0AAP3G9L1</accession>
<gene>
    <name evidence="1" type="ORF">O0554_22765</name>
</gene>
<dbReference type="InterPro" id="IPR027417">
    <property type="entry name" value="P-loop_NTPase"/>
</dbReference>